<dbReference type="EMBL" id="CAJPDR010000051">
    <property type="protein sequence ID" value="CAF9911781.1"/>
    <property type="molecule type" value="Genomic_DNA"/>
</dbReference>
<keyword evidence="3" id="KW-0472">Membrane</keyword>
<dbReference type="Pfam" id="PF11807">
    <property type="entry name" value="UstYa"/>
    <property type="match status" value="1"/>
</dbReference>
<keyword evidence="3" id="KW-1133">Transmembrane helix</keyword>
<keyword evidence="3" id="KW-0812">Transmembrane</keyword>
<evidence type="ECO:0000256" key="1">
    <source>
        <dbReference type="ARBA" id="ARBA00004685"/>
    </source>
</evidence>
<dbReference type="PANTHER" id="PTHR33365">
    <property type="entry name" value="YALI0B05434P"/>
    <property type="match status" value="1"/>
</dbReference>
<comment type="caution">
    <text evidence="4">The sequence shown here is derived from an EMBL/GenBank/DDBJ whole genome shotgun (WGS) entry which is preliminary data.</text>
</comment>
<dbReference type="InterPro" id="IPR021765">
    <property type="entry name" value="UstYa-like"/>
</dbReference>
<name>A0A8H3EZS1_9LECA</name>
<dbReference type="GO" id="GO:0043386">
    <property type="term" value="P:mycotoxin biosynthetic process"/>
    <property type="evidence" value="ECO:0007669"/>
    <property type="project" value="InterPro"/>
</dbReference>
<dbReference type="PANTHER" id="PTHR33365:SF4">
    <property type="entry name" value="CYCLOCHLOROTINE BIOSYNTHESIS PROTEIN O"/>
    <property type="match status" value="1"/>
</dbReference>
<evidence type="ECO:0000313" key="5">
    <source>
        <dbReference type="Proteomes" id="UP000664203"/>
    </source>
</evidence>
<organism evidence="4 5">
    <name type="scientific">Alectoria fallacina</name>
    <dbReference type="NCBI Taxonomy" id="1903189"/>
    <lineage>
        <taxon>Eukaryota</taxon>
        <taxon>Fungi</taxon>
        <taxon>Dikarya</taxon>
        <taxon>Ascomycota</taxon>
        <taxon>Pezizomycotina</taxon>
        <taxon>Lecanoromycetes</taxon>
        <taxon>OSLEUM clade</taxon>
        <taxon>Lecanoromycetidae</taxon>
        <taxon>Lecanorales</taxon>
        <taxon>Lecanorineae</taxon>
        <taxon>Parmeliaceae</taxon>
        <taxon>Alectoria</taxon>
    </lineage>
</organism>
<dbReference type="AlphaFoldDB" id="A0A8H3EZS1"/>
<feature type="transmembrane region" description="Helical" evidence="3">
    <location>
        <begin position="12"/>
        <end position="29"/>
    </location>
</feature>
<reference evidence="4" key="1">
    <citation type="submission" date="2021-03" db="EMBL/GenBank/DDBJ databases">
        <authorList>
            <person name="Tagirdzhanova G."/>
        </authorList>
    </citation>
    <scope>NUCLEOTIDE SEQUENCE</scope>
</reference>
<protein>
    <submittedName>
        <fullName evidence="4">Uncharacterized protein</fullName>
    </submittedName>
</protein>
<dbReference type="Proteomes" id="UP000664203">
    <property type="component" value="Unassembled WGS sequence"/>
</dbReference>
<accession>A0A8H3EZS1</accession>
<keyword evidence="5" id="KW-1185">Reference proteome</keyword>
<gene>
    <name evidence="4" type="ORF">ALECFALPRED_007647</name>
</gene>
<sequence>MTPSLTQSSTVRVFLPILMFIAVIVAVFHEQLLTAVTFPLTHCPAAQTLTDMSPPLAPKVKTFREIPVFLDMSPAGDTAWADAALTPRGGFLWLRYNETTSHGWGISMFHALHCLQTIRTIVRESPMMQEESGGATHDKGMAHDHDDGHDSGHNMMDPAHVAHCIGYIAQHLLCAADSTIEPPWIRQDKAGNPVTGVDGEGYEHQCRDNSLLWNVAKDSERKAFSRWDWKQGDTIESIFRKETR</sequence>
<dbReference type="OrthoDB" id="3687641at2759"/>
<evidence type="ECO:0000256" key="3">
    <source>
        <dbReference type="SAM" id="Phobius"/>
    </source>
</evidence>
<proteinExistence type="inferred from homology"/>
<evidence type="ECO:0000313" key="4">
    <source>
        <dbReference type="EMBL" id="CAF9911781.1"/>
    </source>
</evidence>
<comment type="similarity">
    <text evidence="2">Belongs to the ustYa family.</text>
</comment>
<comment type="pathway">
    <text evidence="1">Mycotoxin biosynthesis.</text>
</comment>
<evidence type="ECO:0000256" key="2">
    <source>
        <dbReference type="ARBA" id="ARBA00035112"/>
    </source>
</evidence>